<proteinExistence type="predicted"/>
<organism evidence="1 2">
    <name type="scientific">Synechococcus phage S-CBWM1</name>
    <dbReference type="NCBI Taxonomy" id="2053653"/>
    <lineage>
        <taxon>Viruses</taxon>
        <taxon>Duplodnaviria</taxon>
        <taxon>Heunggongvirae</taxon>
        <taxon>Uroviricota</taxon>
        <taxon>Caudoviricetes</taxon>
        <taxon>Aokuangvirus</taxon>
        <taxon>Aokuangvirus SCBWM1</taxon>
    </lineage>
</organism>
<sequence length="169" mass="19140">MEEIYYSFKLQQEFSASQIRAQVGLPDSCNSEDFVRFGFFPLKDPMINSWVFFNAPKVYRLSSDEMFALSSFSKEEKSVDMVRSRAAQALVEKASKEILSLVKSDLTGVVFTLLCNSSGFEELSTGSHILGEVENYKSSLNRVKLAESRQEIQEILILHELFSIPTESV</sequence>
<dbReference type="Proteomes" id="UP000274731">
    <property type="component" value="Segment"/>
</dbReference>
<gene>
    <name evidence="1" type="ORF">SCBWM1_gp120</name>
</gene>
<protein>
    <submittedName>
        <fullName evidence="1">Uncharacterized protein</fullName>
    </submittedName>
</protein>
<keyword evidence="2" id="KW-1185">Reference proteome</keyword>
<name>A0A3G1L3P1_9CAUD</name>
<reference evidence="1 2" key="1">
    <citation type="journal article" date="2018" name="Environ. Microbiol.">
        <title>Novel phage-host interactions and evolution as revealed by a cyanomyovirus isolated from an estuarine environment.</title>
        <authorList>
            <person name="Xu Y."/>
            <person name="Zhang R."/>
            <person name="Wang N."/>
            <person name="Cai L."/>
            <person name="Tong Y."/>
            <person name="Sun Q."/>
            <person name="Chen F."/>
            <person name="Jiao N."/>
        </authorList>
    </citation>
    <scope>NUCLEOTIDE SEQUENCE [LARGE SCALE GENOMIC DNA]</scope>
</reference>
<evidence type="ECO:0000313" key="1">
    <source>
        <dbReference type="EMBL" id="ATW62804.1"/>
    </source>
</evidence>
<evidence type="ECO:0000313" key="2">
    <source>
        <dbReference type="Proteomes" id="UP000274731"/>
    </source>
</evidence>
<dbReference type="EMBL" id="MG450654">
    <property type="protein sequence ID" value="ATW62804.1"/>
    <property type="molecule type" value="Genomic_DNA"/>
</dbReference>
<accession>A0A3G1L3P1</accession>